<dbReference type="InterPro" id="IPR007497">
    <property type="entry name" value="SIMPL/DUF541"/>
</dbReference>
<keyword evidence="1" id="KW-0472">Membrane</keyword>
<organism evidence="2 3">
    <name type="scientific">Candidatus Colwellbacteria bacterium CG10_big_fil_rev_8_21_14_0_10_42_22</name>
    <dbReference type="NCBI Taxonomy" id="1974540"/>
    <lineage>
        <taxon>Bacteria</taxon>
        <taxon>Candidatus Colwelliibacteriota</taxon>
    </lineage>
</organism>
<dbReference type="Proteomes" id="UP000231466">
    <property type="component" value="Unassembled WGS sequence"/>
</dbReference>
<evidence type="ECO:0000313" key="3">
    <source>
        <dbReference type="Proteomes" id="UP000231466"/>
    </source>
</evidence>
<dbReference type="Gene3D" id="3.30.110.170">
    <property type="entry name" value="Protein of unknown function (DUF541), domain 1"/>
    <property type="match status" value="1"/>
</dbReference>
<dbReference type="InterPro" id="IPR052022">
    <property type="entry name" value="26kDa_periplasmic_antigen"/>
</dbReference>
<reference evidence="3" key="1">
    <citation type="submission" date="2017-09" db="EMBL/GenBank/DDBJ databases">
        <title>Depth-based differentiation of microbial function through sediment-hosted aquifers and enrichment of novel symbionts in the deep terrestrial subsurface.</title>
        <authorList>
            <person name="Probst A.J."/>
            <person name="Ladd B."/>
            <person name="Jarett J.K."/>
            <person name="Geller-Mcgrath D.E."/>
            <person name="Sieber C.M.K."/>
            <person name="Emerson J.B."/>
            <person name="Anantharaman K."/>
            <person name="Thomas B.C."/>
            <person name="Malmstrom R."/>
            <person name="Stieglmeier M."/>
            <person name="Klingl A."/>
            <person name="Woyke T."/>
            <person name="Ryan C.M."/>
            <person name="Banfield J.F."/>
        </authorList>
    </citation>
    <scope>NUCLEOTIDE SEQUENCE [LARGE SCALE GENOMIC DNA]</scope>
</reference>
<protein>
    <recommendedName>
        <fullName evidence="4">SIMPL domain-containing protein</fullName>
    </recommendedName>
</protein>
<feature type="transmembrane region" description="Helical" evidence="1">
    <location>
        <begin position="16"/>
        <end position="37"/>
    </location>
</feature>
<proteinExistence type="predicted"/>
<dbReference type="GO" id="GO:0006974">
    <property type="term" value="P:DNA damage response"/>
    <property type="evidence" value="ECO:0007669"/>
    <property type="project" value="TreeGrafter"/>
</dbReference>
<dbReference type="Gene3D" id="3.30.70.2970">
    <property type="entry name" value="Protein of unknown function (DUF541), domain 2"/>
    <property type="match status" value="1"/>
</dbReference>
<keyword evidence="1" id="KW-1133">Transmembrane helix</keyword>
<evidence type="ECO:0000313" key="2">
    <source>
        <dbReference type="EMBL" id="PIR97888.1"/>
    </source>
</evidence>
<evidence type="ECO:0008006" key="4">
    <source>
        <dbReference type="Google" id="ProtNLM"/>
    </source>
</evidence>
<keyword evidence="1" id="KW-0812">Transmembrane</keyword>
<sequence>MEVYNRNIMSEKIKNYLGMSLIVTSLAFAFASVGYVYNQPDYSERTFSVTGEGEAVVVPDIGTFTFSVLTEGGINPTSLQTQNNEQSNAVIEYLKSNGVDEKDIQSQDYSVSPRYQYSRCFDEDGICSPPEIVGYSIQHTVSVKVRNLENVGALLSGVVENGANNVSGLNFSADDPTQIENEARASAISQAKEKAKSIAKAGGFRLGKLISISENEPYYDYYADSVEGYNLGYGKGGDGPMAPSVEPGSEKIAISIMLIYEIR</sequence>
<evidence type="ECO:0000256" key="1">
    <source>
        <dbReference type="SAM" id="Phobius"/>
    </source>
</evidence>
<dbReference type="Pfam" id="PF04402">
    <property type="entry name" value="SIMPL"/>
    <property type="match status" value="1"/>
</dbReference>
<gene>
    <name evidence="2" type="ORF">COT89_02340</name>
</gene>
<dbReference type="EMBL" id="PFAH01000008">
    <property type="protein sequence ID" value="PIR97888.1"/>
    <property type="molecule type" value="Genomic_DNA"/>
</dbReference>
<comment type="caution">
    <text evidence="2">The sequence shown here is derived from an EMBL/GenBank/DDBJ whole genome shotgun (WGS) entry which is preliminary data.</text>
</comment>
<dbReference type="PANTHER" id="PTHR34387:SF1">
    <property type="entry name" value="PERIPLASMIC IMMUNOGENIC PROTEIN"/>
    <property type="match status" value="1"/>
</dbReference>
<accession>A0A2H0VFL8</accession>
<name>A0A2H0VFL8_9BACT</name>
<dbReference type="PANTHER" id="PTHR34387">
    <property type="entry name" value="SLR1258 PROTEIN"/>
    <property type="match status" value="1"/>
</dbReference>
<dbReference type="AlphaFoldDB" id="A0A2H0VFL8"/>